<dbReference type="EMBL" id="HE575321">
    <property type="protein sequence ID" value="CCC92605.1"/>
    <property type="molecule type" value="Genomic_DNA"/>
</dbReference>
<organism evidence="2">
    <name type="scientific">Trypanosoma congolense (strain IL3000)</name>
    <dbReference type="NCBI Taxonomy" id="1068625"/>
    <lineage>
        <taxon>Eukaryota</taxon>
        <taxon>Discoba</taxon>
        <taxon>Euglenozoa</taxon>
        <taxon>Kinetoplastea</taxon>
        <taxon>Metakinetoplastina</taxon>
        <taxon>Trypanosomatida</taxon>
        <taxon>Trypanosomatidae</taxon>
        <taxon>Trypanosoma</taxon>
        <taxon>Nannomonas</taxon>
    </lineage>
</organism>
<evidence type="ECO:0000256" key="1">
    <source>
        <dbReference type="SAM" id="MobiDB-lite"/>
    </source>
</evidence>
<protein>
    <submittedName>
        <fullName evidence="2">Uncharacterized protein TCIL3000_8_8350</fullName>
    </submittedName>
</protein>
<gene>
    <name evidence="2" type="ORF">TCIL3000_8_8350</name>
</gene>
<reference evidence="2" key="1">
    <citation type="journal article" date="2012" name="Proc. Natl. Acad. Sci. U.S.A.">
        <title>Antigenic diversity is generated by distinct evolutionary mechanisms in African trypanosome species.</title>
        <authorList>
            <person name="Jackson A.P."/>
            <person name="Berry A."/>
            <person name="Aslett M."/>
            <person name="Allison H.C."/>
            <person name="Burton P."/>
            <person name="Vavrova-Anderson J."/>
            <person name="Brown R."/>
            <person name="Browne H."/>
            <person name="Corton N."/>
            <person name="Hauser H."/>
            <person name="Gamble J."/>
            <person name="Gilderthorp R."/>
            <person name="Marcello L."/>
            <person name="McQuillan J."/>
            <person name="Otto T.D."/>
            <person name="Quail M.A."/>
            <person name="Sanders M.J."/>
            <person name="van Tonder A."/>
            <person name="Ginger M.L."/>
            <person name="Field M.C."/>
            <person name="Barry J.D."/>
            <person name="Hertz-Fowler C."/>
            <person name="Berriman M."/>
        </authorList>
    </citation>
    <scope>NUCLEOTIDE SEQUENCE</scope>
    <source>
        <strain evidence="2">IL3000</strain>
    </source>
</reference>
<accession>G0UT92</accession>
<evidence type="ECO:0000313" key="2">
    <source>
        <dbReference type="EMBL" id="CCC92605.1"/>
    </source>
</evidence>
<sequence length="661" mass="73313">MADAGSAGESIVTHSAAVGSDDACLQWLLSRYRKHLITAFLTENAAIPTQKETRNVSDDAENVREVLLTRLKNDVAACTAHRWAKFSYSSPVYEAASPTYAWRRHNPAVVTVDDVEGIKGEQSAESETNFRVVLRDSSPAKSSEICPCDVGFEPSRHIFTAALKKRKQRDLMKKVDEATMSSRSRCGDSAGSLRPFFGGYVKPSSSFRGPTSFFIFPQWNHSASTALSNAQEFPYFLRGNIVSRPASSSSSSVNYGGFWPCRSLWNEMSIAASFSRKFSRGSQESGAGRLWFLKDIDAVRVDGRFNWPRIEHTAPHGVRGHSAEVSPPTSPGNISNTAETEEETNSLDIVAAKFSDSSLRTSFQFRDPRYSLAVDITRSEPHEAPQQSITSLTVTDEYDSFVQSFTSPLLRWLLPRASYCLRWTGGPGVEFAAGERSPSIFGKLWTEWWLEIPMLRDRCFLRFRNKSALVQPLSLGQWHDGSPDADSRGAEQNNEGGAHSAFWASQGPKWDAGLVRGFHNIYPSMHYASHWYTVASAEFGFGGRLRDERKWFVGADPGACARREAGSMVYANACFADSFSTPPRASVGISMIGKSRAASDAFNFLKPSSFECSFNWLLKSGRDGVEFLSGLVEGQTVDMALLRPSPWETFHHLRCGLTWDL</sequence>
<dbReference type="AlphaFoldDB" id="G0UT92"/>
<proteinExistence type="predicted"/>
<dbReference type="VEuPathDB" id="TriTrypDB:TcIL3000_8_8350"/>
<feature type="region of interest" description="Disordered" evidence="1">
    <location>
        <begin position="312"/>
        <end position="344"/>
    </location>
</feature>
<name>G0UT92_TRYCI</name>